<reference evidence="2" key="1">
    <citation type="journal article" date="2023" name="Science">
        <title>Elucidation of the pathway for biosynthesis of saponin adjuvants from the soapbark tree.</title>
        <authorList>
            <person name="Reed J."/>
            <person name="Orme A."/>
            <person name="El-Demerdash A."/>
            <person name="Owen C."/>
            <person name="Martin L.B.B."/>
            <person name="Misra R.C."/>
            <person name="Kikuchi S."/>
            <person name="Rejzek M."/>
            <person name="Martin A.C."/>
            <person name="Harkess A."/>
            <person name="Leebens-Mack J."/>
            <person name="Louveau T."/>
            <person name="Stephenson M.J."/>
            <person name="Osbourn A."/>
        </authorList>
    </citation>
    <scope>NUCLEOTIDE SEQUENCE</scope>
    <source>
        <strain evidence="2">S10</strain>
    </source>
</reference>
<keyword evidence="2" id="KW-0812">Transmembrane</keyword>
<keyword evidence="3" id="KW-1185">Reference proteome</keyword>
<dbReference type="KEGG" id="qsa:O6P43_007278"/>
<dbReference type="AlphaFoldDB" id="A0AAD7QAF0"/>
<dbReference type="EMBL" id="JARAOO010000003">
    <property type="protein sequence ID" value="KAJ7977689.1"/>
    <property type="molecule type" value="Genomic_DNA"/>
</dbReference>
<dbReference type="Proteomes" id="UP001163823">
    <property type="component" value="Chromosome 3"/>
</dbReference>
<evidence type="ECO:0000313" key="2">
    <source>
        <dbReference type="EMBL" id="KAJ7977690.1"/>
    </source>
</evidence>
<evidence type="ECO:0000313" key="3">
    <source>
        <dbReference type="Proteomes" id="UP001163823"/>
    </source>
</evidence>
<feature type="compositionally biased region" description="Basic residues" evidence="1">
    <location>
        <begin position="103"/>
        <end position="116"/>
    </location>
</feature>
<keyword evidence="2" id="KW-0472">Membrane</keyword>
<dbReference type="PANTHER" id="PTHR34188">
    <property type="entry name" value="OS01G0299500 PROTEIN"/>
    <property type="match status" value="1"/>
</dbReference>
<dbReference type="EMBL" id="JARAOO010000003">
    <property type="protein sequence ID" value="KAJ7977690.1"/>
    <property type="molecule type" value="Genomic_DNA"/>
</dbReference>
<evidence type="ECO:0000256" key="1">
    <source>
        <dbReference type="SAM" id="MobiDB-lite"/>
    </source>
</evidence>
<comment type="caution">
    <text evidence="2">The sequence shown here is derived from an EMBL/GenBank/DDBJ whole genome shotgun (WGS) entry which is preliminary data.</text>
</comment>
<accession>A0AAD7QAF0</accession>
<proteinExistence type="predicted"/>
<organism evidence="2 3">
    <name type="scientific">Quillaja saponaria</name>
    <name type="common">Soap bark tree</name>
    <dbReference type="NCBI Taxonomy" id="32244"/>
    <lineage>
        <taxon>Eukaryota</taxon>
        <taxon>Viridiplantae</taxon>
        <taxon>Streptophyta</taxon>
        <taxon>Embryophyta</taxon>
        <taxon>Tracheophyta</taxon>
        <taxon>Spermatophyta</taxon>
        <taxon>Magnoliopsida</taxon>
        <taxon>eudicotyledons</taxon>
        <taxon>Gunneridae</taxon>
        <taxon>Pentapetalae</taxon>
        <taxon>rosids</taxon>
        <taxon>fabids</taxon>
        <taxon>Fabales</taxon>
        <taxon>Quillajaceae</taxon>
        <taxon>Quillaja</taxon>
    </lineage>
</organism>
<dbReference type="PANTHER" id="PTHR34188:SF5">
    <property type="entry name" value="OS05G0131900 PROTEIN"/>
    <property type="match status" value="1"/>
</dbReference>
<protein>
    <submittedName>
        <fullName evidence="2">Transmembrane protein</fullName>
    </submittedName>
</protein>
<feature type="region of interest" description="Disordered" evidence="1">
    <location>
        <begin position="1"/>
        <end position="36"/>
    </location>
</feature>
<name>A0AAD7QAF0_QUISA</name>
<sequence>MDNTFSKGKDIDFDLESGGNTSEDDASRDNDLGKQSSTNIVSRLWSRFLSSDGSSKDACAVESCSSSAKSDDLVDENVELLIDRNLGLEIQEHKTFVKNAYVKLKKKKTNPRKPPKPPRPPKGPSLDAADLKLVREIADLATRKRARVERMKAINKMKTAKASTSSSTGLSAMVITYLLPPCHNFSRWNKL</sequence>
<feature type="region of interest" description="Disordered" evidence="1">
    <location>
        <begin position="102"/>
        <end position="127"/>
    </location>
</feature>
<gene>
    <name evidence="2" type="ORF">O6P43_007278</name>
</gene>